<sequence length="48" mass="5320">MQKEVSINITADCSSPISIAGEIEALKYMITVIFSVLDQNEKMPSFIN</sequence>
<dbReference type="EMBL" id="UCZA01000043">
    <property type="protein sequence ID" value="SQP88183.1"/>
    <property type="molecule type" value="Genomic_DNA"/>
</dbReference>
<dbReference type="AlphaFoldDB" id="A0A2Y0JZV3"/>
<evidence type="ECO:0000313" key="1">
    <source>
        <dbReference type="EMBL" id="SQP88183.1"/>
    </source>
</evidence>
<name>A0A2Y0JZV3_ECOLX</name>
<evidence type="ECO:0000313" key="2">
    <source>
        <dbReference type="EMBL" id="SQP90396.1"/>
    </source>
</evidence>
<dbReference type="EMBL" id="UCZA01000061">
    <property type="protein sequence ID" value="SQP90453.1"/>
    <property type="molecule type" value="Genomic_DNA"/>
</dbReference>
<dbReference type="Proteomes" id="UP000250671">
    <property type="component" value="Unassembled WGS sequence"/>
</dbReference>
<dbReference type="EMBL" id="UCZA01000060">
    <property type="protein sequence ID" value="SQP90396.1"/>
    <property type="molecule type" value="Genomic_DNA"/>
</dbReference>
<proteinExistence type="predicted"/>
<accession>A0A2Y0JZV3</accession>
<evidence type="ECO:0000313" key="3">
    <source>
        <dbReference type="EMBL" id="SQP90453.1"/>
    </source>
</evidence>
<evidence type="ECO:0000313" key="4">
    <source>
        <dbReference type="Proteomes" id="UP000250671"/>
    </source>
</evidence>
<organism evidence="3 4">
    <name type="scientific">Escherichia coli</name>
    <dbReference type="NCBI Taxonomy" id="562"/>
    <lineage>
        <taxon>Bacteria</taxon>
        <taxon>Pseudomonadati</taxon>
        <taxon>Pseudomonadota</taxon>
        <taxon>Gammaproteobacteria</taxon>
        <taxon>Enterobacterales</taxon>
        <taxon>Enterobacteriaceae</taxon>
        <taxon>Escherichia</taxon>
    </lineage>
</organism>
<dbReference type="RefSeq" id="WP_224492080.1">
    <property type="nucleotide sequence ID" value="NZ_CASDNG010000150.1"/>
</dbReference>
<reference evidence="3 4" key="1">
    <citation type="submission" date="2018-06" db="EMBL/GenBank/DDBJ databases">
        <authorList>
            <consortium name="Pathogen Informatics"/>
            <person name="Doyle S."/>
        </authorList>
    </citation>
    <scope>NUCLEOTIDE SEQUENCE [LARGE SCALE GENOMIC DNA]</scope>
    <source>
        <strain evidence="3 4">VREC0535</strain>
    </source>
</reference>
<protein>
    <submittedName>
        <fullName evidence="3">Uncharacterized protein</fullName>
    </submittedName>
</protein>
<gene>
    <name evidence="1" type="ORF">SAMEA3752557_04943</name>
    <name evidence="2" type="ORF">SAMEA3752557_05437</name>
    <name evidence="3" type="ORF">SAMEA3752557_05440</name>
</gene>